<dbReference type="Pfam" id="PF01734">
    <property type="entry name" value="Patatin"/>
    <property type="match status" value="1"/>
</dbReference>
<evidence type="ECO:0000256" key="1">
    <source>
        <dbReference type="ARBA" id="ARBA00022801"/>
    </source>
</evidence>
<proteinExistence type="predicted"/>
<reference evidence="6 7" key="1">
    <citation type="submission" date="2017-12" db="EMBL/GenBank/DDBJ databases">
        <title>The draft genome sequence of Brumimicrobium saltpan LHR20.</title>
        <authorList>
            <person name="Do Z.-J."/>
            <person name="Luo H.-R."/>
        </authorList>
    </citation>
    <scope>NUCLEOTIDE SEQUENCE [LARGE SCALE GENOMIC DNA]</scope>
    <source>
        <strain evidence="6 7">LHR20</strain>
    </source>
</reference>
<dbReference type="Gene3D" id="3.40.1090.10">
    <property type="entry name" value="Cytosolic phospholipase A2 catalytic domain"/>
    <property type="match status" value="1"/>
</dbReference>
<dbReference type="GO" id="GO:0004620">
    <property type="term" value="F:phospholipase activity"/>
    <property type="evidence" value="ECO:0007669"/>
    <property type="project" value="TreeGrafter"/>
</dbReference>
<feature type="short sequence motif" description="GXSXG" evidence="4">
    <location>
        <begin position="51"/>
        <end position="55"/>
    </location>
</feature>
<dbReference type="OrthoDB" id="9807112at2"/>
<comment type="caution">
    <text evidence="6">The sequence shown here is derived from an EMBL/GenBank/DDBJ whole genome shotgun (WGS) entry which is preliminary data.</text>
</comment>
<dbReference type="PROSITE" id="PS51635">
    <property type="entry name" value="PNPLA"/>
    <property type="match status" value="1"/>
</dbReference>
<dbReference type="AlphaFoldDB" id="A0A2I0R0D0"/>
<name>A0A2I0R0D0_9FLAO</name>
<dbReference type="PANTHER" id="PTHR24185">
    <property type="entry name" value="CALCIUM-INDEPENDENT PHOSPHOLIPASE A2-GAMMA"/>
    <property type="match status" value="1"/>
</dbReference>
<evidence type="ECO:0000313" key="7">
    <source>
        <dbReference type="Proteomes" id="UP000236654"/>
    </source>
</evidence>
<dbReference type="RefSeq" id="WP_101335320.1">
    <property type="nucleotide sequence ID" value="NZ_PJNI01000015.1"/>
</dbReference>
<keyword evidence="3 4" id="KW-0443">Lipid metabolism</keyword>
<feature type="active site" description="Nucleophile" evidence="4">
    <location>
        <position position="53"/>
    </location>
</feature>
<dbReference type="SUPFAM" id="SSF52151">
    <property type="entry name" value="FabD/lysophospholipase-like"/>
    <property type="match status" value="1"/>
</dbReference>
<evidence type="ECO:0000256" key="2">
    <source>
        <dbReference type="ARBA" id="ARBA00022963"/>
    </source>
</evidence>
<organism evidence="6 7">
    <name type="scientific">Brumimicrobium salinarum</name>
    <dbReference type="NCBI Taxonomy" id="2058658"/>
    <lineage>
        <taxon>Bacteria</taxon>
        <taxon>Pseudomonadati</taxon>
        <taxon>Bacteroidota</taxon>
        <taxon>Flavobacteriia</taxon>
        <taxon>Flavobacteriales</taxon>
        <taxon>Crocinitomicaceae</taxon>
        <taxon>Brumimicrobium</taxon>
    </lineage>
</organism>
<dbReference type="PANTHER" id="PTHR24185:SF1">
    <property type="entry name" value="CALCIUM-INDEPENDENT PHOSPHOLIPASE A2-GAMMA"/>
    <property type="match status" value="1"/>
</dbReference>
<keyword evidence="1 4" id="KW-0378">Hydrolase</keyword>
<dbReference type="InterPro" id="IPR002641">
    <property type="entry name" value="PNPLA_dom"/>
</dbReference>
<evidence type="ECO:0000256" key="3">
    <source>
        <dbReference type="ARBA" id="ARBA00023098"/>
    </source>
</evidence>
<feature type="domain" description="PNPLA" evidence="5">
    <location>
        <begin position="10"/>
        <end position="188"/>
    </location>
</feature>
<dbReference type="GO" id="GO:0006631">
    <property type="term" value="P:fatty acid metabolic process"/>
    <property type="evidence" value="ECO:0007669"/>
    <property type="project" value="TreeGrafter"/>
</dbReference>
<keyword evidence="2 4" id="KW-0442">Lipid degradation</keyword>
<dbReference type="GO" id="GO:0016042">
    <property type="term" value="P:lipid catabolic process"/>
    <property type="evidence" value="ECO:0007669"/>
    <property type="project" value="UniProtKB-UniRule"/>
</dbReference>
<feature type="active site" description="Proton acceptor" evidence="4">
    <location>
        <position position="175"/>
    </location>
</feature>
<dbReference type="Proteomes" id="UP000236654">
    <property type="component" value="Unassembled WGS sequence"/>
</dbReference>
<sequence>MLNENVKIVVSIDGGGIRGVLPLLLLDHLNNLLMKQQICEDLSKEISLIAGTSTGAIISAGLIVKEEDKYLFSIQDLLNLYKLKGPQLFNLSNPGHEQSEGLKLVLKRKFKNIKLGQLDTHFAFVSYDKISRKPFIFDHTNPLVKTINLSTALSACSAVPGYFPSVRLDNYELIDGIMAAKNPSKIAYDIAHIQYPNTRIILLSFGTGKLKGDMYDDIEEKVTEVDIQLNSLVETDPYLKYYRFQPELNIADPQMDNATPDNINALIKDGENYIRQHSNLFEQLIKDLKK</sequence>
<gene>
    <name evidence="6" type="ORF">CW751_12285</name>
</gene>
<dbReference type="CDD" id="cd07199">
    <property type="entry name" value="Pat17_PNPLA8_PNPLA9_like"/>
    <property type="match status" value="1"/>
</dbReference>
<dbReference type="GO" id="GO:0016020">
    <property type="term" value="C:membrane"/>
    <property type="evidence" value="ECO:0007669"/>
    <property type="project" value="TreeGrafter"/>
</dbReference>
<dbReference type="InterPro" id="IPR016035">
    <property type="entry name" value="Acyl_Trfase/lysoPLipase"/>
</dbReference>
<accession>A0A2I0R0D0</accession>
<evidence type="ECO:0000259" key="5">
    <source>
        <dbReference type="PROSITE" id="PS51635"/>
    </source>
</evidence>
<feature type="short sequence motif" description="GXGXXG" evidence="4">
    <location>
        <begin position="14"/>
        <end position="19"/>
    </location>
</feature>
<protein>
    <recommendedName>
        <fullName evidence="5">PNPLA domain-containing protein</fullName>
    </recommendedName>
</protein>
<evidence type="ECO:0000313" key="6">
    <source>
        <dbReference type="EMBL" id="PKR79995.1"/>
    </source>
</evidence>
<dbReference type="EMBL" id="PJNI01000015">
    <property type="protein sequence ID" value="PKR79995.1"/>
    <property type="molecule type" value="Genomic_DNA"/>
</dbReference>
<evidence type="ECO:0000256" key="4">
    <source>
        <dbReference type="PROSITE-ProRule" id="PRU01161"/>
    </source>
</evidence>
<comment type="caution">
    <text evidence="4">Lacks conserved residue(s) required for the propagation of feature annotation.</text>
</comment>
<keyword evidence="7" id="KW-1185">Reference proteome</keyword>